<dbReference type="Gene3D" id="1.25.40.20">
    <property type="entry name" value="Ankyrin repeat-containing domain"/>
    <property type="match status" value="1"/>
</dbReference>
<evidence type="ECO:0000313" key="5">
    <source>
        <dbReference type="Proteomes" id="UP000290433"/>
    </source>
</evidence>
<keyword evidence="1" id="KW-0677">Repeat</keyword>
<dbReference type="SMART" id="SM00248">
    <property type="entry name" value="ANK"/>
    <property type="match status" value="3"/>
</dbReference>
<keyword evidence="2 3" id="KW-0040">ANK repeat</keyword>
<proteinExistence type="predicted"/>
<accession>A0A444VSN4</accession>
<dbReference type="OrthoDB" id="1374157at2"/>
<feature type="repeat" description="ANK" evidence="3">
    <location>
        <begin position="36"/>
        <end position="68"/>
    </location>
</feature>
<evidence type="ECO:0000256" key="1">
    <source>
        <dbReference type="ARBA" id="ARBA00022737"/>
    </source>
</evidence>
<evidence type="ECO:0000313" key="4">
    <source>
        <dbReference type="EMBL" id="RYJ36637.1"/>
    </source>
</evidence>
<dbReference type="Proteomes" id="UP000290433">
    <property type="component" value="Unassembled WGS sequence"/>
</dbReference>
<dbReference type="Pfam" id="PF12796">
    <property type="entry name" value="Ank_2"/>
    <property type="match status" value="1"/>
</dbReference>
<feature type="repeat" description="ANK" evidence="3">
    <location>
        <begin position="68"/>
        <end position="100"/>
    </location>
</feature>
<sequence>MKKAIIILGAVFIFTNESKGANYQLCIKDQIEFLIYSNSPFHLAISKGDVESVKKFIMYGADVNKIVNNMTPLMVAARFNQVEIIKILIEKGADLSIENEKGLTALQFAEFGKSIESIVILKEKKAKNNKRRK</sequence>
<gene>
    <name evidence="4" type="ORF">NU08_4316</name>
</gene>
<evidence type="ECO:0000256" key="3">
    <source>
        <dbReference type="PROSITE-ProRule" id="PRU00023"/>
    </source>
</evidence>
<dbReference type="RefSeq" id="WP_129748963.1">
    <property type="nucleotide sequence ID" value="NZ_JUIV01000026.1"/>
</dbReference>
<dbReference type="InterPro" id="IPR002110">
    <property type="entry name" value="Ankyrin_rpt"/>
</dbReference>
<reference evidence="4 5" key="1">
    <citation type="submission" date="2014-12" db="EMBL/GenBank/DDBJ databases">
        <title>Genome sequence of Flavobacterium anhuiense RCM74.</title>
        <authorList>
            <person name="Kim J.F."/>
            <person name="Song J.Y."/>
            <person name="Kwak M.-J."/>
            <person name="Lee S.-W."/>
        </authorList>
    </citation>
    <scope>NUCLEOTIDE SEQUENCE [LARGE SCALE GENOMIC DNA]</scope>
    <source>
        <strain evidence="4 5">RCM74</strain>
    </source>
</reference>
<dbReference type="InterPro" id="IPR036770">
    <property type="entry name" value="Ankyrin_rpt-contain_sf"/>
</dbReference>
<dbReference type="SUPFAM" id="SSF48403">
    <property type="entry name" value="Ankyrin repeat"/>
    <property type="match status" value="1"/>
</dbReference>
<organism evidence="4 5">
    <name type="scientific">Flavobacterium anhuiense</name>
    <dbReference type="NCBI Taxonomy" id="459526"/>
    <lineage>
        <taxon>Bacteria</taxon>
        <taxon>Pseudomonadati</taxon>
        <taxon>Bacteroidota</taxon>
        <taxon>Flavobacteriia</taxon>
        <taxon>Flavobacteriales</taxon>
        <taxon>Flavobacteriaceae</taxon>
        <taxon>Flavobacterium</taxon>
    </lineage>
</organism>
<dbReference type="AlphaFoldDB" id="A0A444VSN4"/>
<dbReference type="PROSITE" id="PS50297">
    <property type="entry name" value="ANK_REP_REGION"/>
    <property type="match status" value="2"/>
</dbReference>
<dbReference type="PROSITE" id="PS50088">
    <property type="entry name" value="ANK_REPEAT"/>
    <property type="match status" value="2"/>
</dbReference>
<dbReference type="PANTHER" id="PTHR24171">
    <property type="entry name" value="ANKYRIN REPEAT DOMAIN-CONTAINING PROTEIN 39-RELATED"/>
    <property type="match status" value="1"/>
</dbReference>
<dbReference type="EMBL" id="JUIV01000026">
    <property type="protein sequence ID" value="RYJ36637.1"/>
    <property type="molecule type" value="Genomic_DNA"/>
</dbReference>
<evidence type="ECO:0000256" key="2">
    <source>
        <dbReference type="ARBA" id="ARBA00023043"/>
    </source>
</evidence>
<protein>
    <submittedName>
        <fullName evidence="4">Ankyrin</fullName>
    </submittedName>
</protein>
<comment type="caution">
    <text evidence="4">The sequence shown here is derived from an EMBL/GenBank/DDBJ whole genome shotgun (WGS) entry which is preliminary data.</text>
</comment>
<name>A0A444VSN4_9FLAO</name>